<evidence type="ECO:0000256" key="11">
    <source>
        <dbReference type="ARBA" id="ARBA00023012"/>
    </source>
</evidence>
<comment type="caution">
    <text evidence="20">The sequence shown here is derived from an EMBL/GenBank/DDBJ whole genome shotgun (WGS) entry which is preliminary data.</text>
</comment>
<evidence type="ECO:0000259" key="19">
    <source>
        <dbReference type="PROSITE" id="PS50885"/>
    </source>
</evidence>
<reference evidence="20" key="1">
    <citation type="submission" date="2022-02" db="EMBL/GenBank/DDBJ databases">
        <title>Halalkalibacter sp. nov. isolated from Lonar Lake, India.</title>
        <authorList>
            <person name="Joshi A."/>
            <person name="Thite S."/>
            <person name="Lodha T."/>
        </authorList>
    </citation>
    <scope>NUCLEOTIDE SEQUENCE</scope>
    <source>
        <strain evidence="20">MEB205</strain>
    </source>
</reference>
<feature type="domain" description="Histidine kinase" evidence="17">
    <location>
        <begin position="511"/>
        <end position="734"/>
    </location>
</feature>
<keyword evidence="9" id="KW-0418">Kinase</keyword>
<dbReference type="PRINTS" id="PR00344">
    <property type="entry name" value="BCTRLSENSOR"/>
</dbReference>
<keyword evidence="12 16" id="KW-0472">Membrane</keyword>
<comment type="similarity">
    <text evidence="3">In the N-terminal section; belongs to the phytochrome family.</text>
</comment>
<evidence type="ECO:0000313" key="21">
    <source>
        <dbReference type="Proteomes" id="UP001139150"/>
    </source>
</evidence>
<dbReference type="Pfam" id="PF00072">
    <property type="entry name" value="Response_reg"/>
    <property type="match status" value="1"/>
</dbReference>
<evidence type="ECO:0000256" key="7">
    <source>
        <dbReference type="ARBA" id="ARBA00022679"/>
    </source>
</evidence>
<dbReference type="InterPro" id="IPR003594">
    <property type="entry name" value="HATPase_dom"/>
</dbReference>
<dbReference type="GO" id="GO:0009927">
    <property type="term" value="F:histidine phosphotransfer kinase activity"/>
    <property type="evidence" value="ECO:0007669"/>
    <property type="project" value="TreeGrafter"/>
</dbReference>
<dbReference type="PANTHER" id="PTHR43047:SF72">
    <property type="entry name" value="OSMOSENSING HISTIDINE PROTEIN KINASE SLN1"/>
    <property type="match status" value="1"/>
</dbReference>
<dbReference type="InterPro" id="IPR003018">
    <property type="entry name" value="GAF"/>
</dbReference>
<dbReference type="SUPFAM" id="SSF47384">
    <property type="entry name" value="Homodimeric domain of signal transducing histidine kinase"/>
    <property type="match status" value="1"/>
</dbReference>
<dbReference type="Gene3D" id="3.40.50.2300">
    <property type="match status" value="1"/>
</dbReference>
<dbReference type="Gene3D" id="3.30.565.10">
    <property type="entry name" value="Histidine kinase-like ATPase, C-terminal domain"/>
    <property type="match status" value="1"/>
</dbReference>
<keyword evidence="11" id="KW-0902">Two-component regulatory system</keyword>
<dbReference type="SMART" id="SM00448">
    <property type="entry name" value="REC"/>
    <property type="match status" value="1"/>
</dbReference>
<dbReference type="SUPFAM" id="SSF52172">
    <property type="entry name" value="CheY-like"/>
    <property type="match status" value="1"/>
</dbReference>
<dbReference type="InterPro" id="IPR003661">
    <property type="entry name" value="HisK_dim/P_dom"/>
</dbReference>
<dbReference type="SMART" id="SM00387">
    <property type="entry name" value="HATPase_c"/>
    <property type="match status" value="1"/>
</dbReference>
<keyword evidence="6 14" id="KW-0597">Phosphoprotein</keyword>
<evidence type="ECO:0000256" key="9">
    <source>
        <dbReference type="ARBA" id="ARBA00022777"/>
    </source>
</evidence>
<dbReference type="SMART" id="SM00304">
    <property type="entry name" value="HAMP"/>
    <property type="match status" value="1"/>
</dbReference>
<dbReference type="InterPro" id="IPR036890">
    <property type="entry name" value="HATPase_C_sf"/>
</dbReference>
<dbReference type="SUPFAM" id="SSF55874">
    <property type="entry name" value="ATPase domain of HSP90 chaperone/DNA topoisomerase II/histidine kinase"/>
    <property type="match status" value="1"/>
</dbReference>
<dbReference type="Pfam" id="PF00672">
    <property type="entry name" value="HAMP"/>
    <property type="match status" value="1"/>
</dbReference>
<evidence type="ECO:0000256" key="6">
    <source>
        <dbReference type="ARBA" id="ARBA00022553"/>
    </source>
</evidence>
<sequence>MKLITKLIIGLGSILGIIIILSTTVFYTLTEQNTSMREIVTEDHQKIVLAQKLNYETNTIAREMRELLLMDSNAEVTEKITIINEALDNQVTILDSLQQISSLNEEERSSITSIYQTRNDYNDMVQTVLSLVSTDDYIVATNYLINENEQLRRGMIEEVDLFAEQEQLLLIDRLTDSEAGYRSTITYLVILTIISLGVVTTITYSIVKNISSSINSVRKVITSVRSHPLDRLPRIEVKSKDEIGEIAIAYNNMADSLEIVTKQEKEIAESLKEENWIKSRYAEIAMKFQGIKDLNEFGTVFMTNIAQFVRATYGVIYLRGEGNTLSKISSYASDDSTIGKEKIHLGQGLVGQCAADKKLMIFDHLPGGYVSTTSGLGGAAPTSLILLPIEFDQEVVGVLELAKFEPFSQSEVRILEQLSQSSGSSIERILDHMKIEELLTESQTQSEELQTQSEELQQQQEELRLINEQLHEQFKQSDEKKQELELIKKDLEEKNRNIKLGSRYKSEFLANMSHELRTPLNSMLILSQMLAENANGNLTNKQVDHASTIYSSGQDLLDLINDILDLSKIESGKIDVFPEEVLISDIKAFVQRQFAPISTQKGIDFNIVIEPNTPAILFTDDQRLKQILKNLLSNAFKFTSDGKVELHFKKGKEADGVKVAFSVCDTGIGIDPSKQQSIFEAFYQEDGTITRKYGGTGLGLSISRELSELLGGYIEVESTEGEGSMFTLYLPDYHQQPELNESIIDEVAGTIEEETFIIDEAIEESDDKLTVEKEQGQDMTKEQLKNKTVLIVDDDMRNVFSLTAALEMQNMNVIFAENGIDAIEALSEYEEIDIVLMDIMMPEMNGYEAMQEIRKNEKWSKLPILALTAKAMKNDRDKCIKAGASDYISKPVNMEQLLSLMKVWLHK</sequence>
<evidence type="ECO:0000256" key="2">
    <source>
        <dbReference type="ARBA" id="ARBA00004651"/>
    </source>
</evidence>
<dbReference type="Pfam" id="PF00512">
    <property type="entry name" value="HisKA"/>
    <property type="match status" value="1"/>
</dbReference>
<keyword evidence="7" id="KW-0808">Transferase</keyword>
<evidence type="ECO:0000259" key="18">
    <source>
        <dbReference type="PROSITE" id="PS50110"/>
    </source>
</evidence>
<feature type="modified residue" description="4-aspartylphosphate" evidence="14">
    <location>
        <position position="838"/>
    </location>
</feature>
<evidence type="ECO:0000256" key="14">
    <source>
        <dbReference type="PROSITE-ProRule" id="PRU00169"/>
    </source>
</evidence>
<feature type="transmembrane region" description="Helical" evidence="16">
    <location>
        <begin position="6"/>
        <end position="29"/>
    </location>
</feature>
<keyword evidence="21" id="KW-1185">Reference proteome</keyword>
<evidence type="ECO:0000256" key="4">
    <source>
        <dbReference type="ARBA" id="ARBA00012438"/>
    </source>
</evidence>
<name>A0A9X2A3V3_9BACI</name>
<dbReference type="GO" id="GO:0000155">
    <property type="term" value="F:phosphorelay sensor kinase activity"/>
    <property type="evidence" value="ECO:0007669"/>
    <property type="project" value="InterPro"/>
</dbReference>
<feature type="domain" description="HAMP" evidence="19">
    <location>
        <begin position="208"/>
        <end position="262"/>
    </location>
</feature>
<dbReference type="CDD" id="cd19411">
    <property type="entry name" value="MCP2201-like_sensor"/>
    <property type="match status" value="1"/>
</dbReference>
<dbReference type="FunFam" id="3.30.565.10:FF:000010">
    <property type="entry name" value="Sensor histidine kinase RcsC"/>
    <property type="match status" value="1"/>
</dbReference>
<evidence type="ECO:0000256" key="13">
    <source>
        <dbReference type="ARBA" id="ARBA00074306"/>
    </source>
</evidence>
<accession>A0A9X2A3V3</accession>
<dbReference type="Proteomes" id="UP001139150">
    <property type="component" value="Unassembled WGS sequence"/>
</dbReference>
<dbReference type="CDD" id="cd16922">
    <property type="entry name" value="HATPase_EvgS-ArcB-TorS-like"/>
    <property type="match status" value="1"/>
</dbReference>
<feature type="coiled-coil region" evidence="15">
    <location>
        <begin position="435"/>
        <end position="501"/>
    </location>
</feature>
<evidence type="ECO:0000313" key="20">
    <source>
        <dbReference type="EMBL" id="MCL7746273.1"/>
    </source>
</evidence>
<evidence type="ECO:0000256" key="15">
    <source>
        <dbReference type="SAM" id="Coils"/>
    </source>
</evidence>
<evidence type="ECO:0000256" key="1">
    <source>
        <dbReference type="ARBA" id="ARBA00000085"/>
    </source>
</evidence>
<keyword evidence="15" id="KW-0175">Coiled coil</keyword>
<dbReference type="CDD" id="cd06225">
    <property type="entry name" value="HAMP"/>
    <property type="match status" value="1"/>
</dbReference>
<keyword evidence="16" id="KW-0812">Transmembrane</keyword>
<dbReference type="InterPro" id="IPR003660">
    <property type="entry name" value="HAMP_dom"/>
</dbReference>
<dbReference type="PROSITE" id="PS50110">
    <property type="entry name" value="RESPONSE_REGULATORY"/>
    <property type="match status" value="1"/>
</dbReference>
<keyword evidence="16" id="KW-1133">Transmembrane helix</keyword>
<dbReference type="SMART" id="SM00065">
    <property type="entry name" value="GAF"/>
    <property type="match status" value="1"/>
</dbReference>
<keyword evidence="5" id="KW-1003">Cell membrane</keyword>
<evidence type="ECO:0000259" key="17">
    <source>
        <dbReference type="PROSITE" id="PS50109"/>
    </source>
</evidence>
<protein>
    <recommendedName>
        <fullName evidence="13">Circadian input-output histidine kinase CikA</fullName>
        <ecNumber evidence="4">2.7.13.3</ecNumber>
    </recommendedName>
</protein>
<dbReference type="CDD" id="cd00082">
    <property type="entry name" value="HisKA"/>
    <property type="match status" value="1"/>
</dbReference>
<keyword evidence="8" id="KW-0547">Nucleotide-binding</keyword>
<dbReference type="Pfam" id="PF13185">
    <property type="entry name" value="GAF_2"/>
    <property type="match status" value="1"/>
</dbReference>
<dbReference type="InterPro" id="IPR029016">
    <property type="entry name" value="GAF-like_dom_sf"/>
</dbReference>
<evidence type="ECO:0000256" key="8">
    <source>
        <dbReference type="ARBA" id="ARBA00022741"/>
    </source>
</evidence>
<organism evidence="20 21">
    <name type="scientific">Halalkalibacter alkaliphilus</name>
    <dbReference type="NCBI Taxonomy" id="2917993"/>
    <lineage>
        <taxon>Bacteria</taxon>
        <taxon>Bacillati</taxon>
        <taxon>Bacillota</taxon>
        <taxon>Bacilli</taxon>
        <taxon>Bacillales</taxon>
        <taxon>Bacillaceae</taxon>
        <taxon>Halalkalibacter</taxon>
    </lineage>
</organism>
<dbReference type="RefSeq" id="WP_250095199.1">
    <property type="nucleotide sequence ID" value="NZ_JAKRYL010000003.1"/>
</dbReference>
<dbReference type="PROSITE" id="PS50885">
    <property type="entry name" value="HAMP"/>
    <property type="match status" value="1"/>
</dbReference>
<evidence type="ECO:0000256" key="5">
    <source>
        <dbReference type="ARBA" id="ARBA00022475"/>
    </source>
</evidence>
<dbReference type="InterPro" id="IPR011006">
    <property type="entry name" value="CheY-like_superfamily"/>
</dbReference>
<evidence type="ECO:0000256" key="10">
    <source>
        <dbReference type="ARBA" id="ARBA00022840"/>
    </source>
</evidence>
<dbReference type="SUPFAM" id="SSF55781">
    <property type="entry name" value="GAF domain-like"/>
    <property type="match status" value="1"/>
</dbReference>
<comment type="subcellular location">
    <subcellularLocation>
        <location evidence="2">Cell membrane</location>
        <topology evidence="2">Multi-pass membrane protein</topology>
    </subcellularLocation>
</comment>
<feature type="domain" description="Response regulatory" evidence="18">
    <location>
        <begin position="788"/>
        <end position="905"/>
    </location>
</feature>
<proteinExistence type="inferred from homology"/>
<dbReference type="Pfam" id="PF12729">
    <property type="entry name" value="4HB_MCP_1"/>
    <property type="match status" value="1"/>
</dbReference>
<evidence type="ECO:0000256" key="16">
    <source>
        <dbReference type="SAM" id="Phobius"/>
    </source>
</evidence>
<dbReference type="PANTHER" id="PTHR43047">
    <property type="entry name" value="TWO-COMPONENT HISTIDINE PROTEIN KINASE"/>
    <property type="match status" value="1"/>
</dbReference>
<dbReference type="EMBL" id="JAKRYL010000003">
    <property type="protein sequence ID" value="MCL7746273.1"/>
    <property type="molecule type" value="Genomic_DNA"/>
</dbReference>
<dbReference type="InterPro" id="IPR005467">
    <property type="entry name" value="His_kinase_dom"/>
</dbReference>
<dbReference type="GO" id="GO:0005524">
    <property type="term" value="F:ATP binding"/>
    <property type="evidence" value="ECO:0007669"/>
    <property type="project" value="UniProtKB-KW"/>
</dbReference>
<dbReference type="InterPro" id="IPR024478">
    <property type="entry name" value="HlyB_4HB_MCP"/>
</dbReference>
<gene>
    <name evidence="20" type="ORF">MF646_03985</name>
</gene>
<keyword evidence="10 20" id="KW-0067">ATP-binding</keyword>
<dbReference type="InterPro" id="IPR047347">
    <property type="entry name" value="YvaQ-like_sensor"/>
</dbReference>
<evidence type="ECO:0000256" key="12">
    <source>
        <dbReference type="ARBA" id="ARBA00023136"/>
    </source>
</evidence>
<dbReference type="Gene3D" id="1.10.287.130">
    <property type="match status" value="1"/>
</dbReference>
<dbReference type="InterPro" id="IPR001789">
    <property type="entry name" value="Sig_transdc_resp-reg_receiver"/>
</dbReference>
<dbReference type="AlphaFoldDB" id="A0A9X2A3V3"/>
<dbReference type="SMART" id="SM00388">
    <property type="entry name" value="HisKA"/>
    <property type="match status" value="1"/>
</dbReference>
<dbReference type="Gene3D" id="6.10.340.10">
    <property type="match status" value="1"/>
</dbReference>
<comment type="catalytic activity">
    <reaction evidence="1">
        <text>ATP + protein L-histidine = ADP + protein N-phospho-L-histidine.</text>
        <dbReference type="EC" id="2.7.13.3"/>
    </reaction>
</comment>
<dbReference type="GO" id="GO:0005886">
    <property type="term" value="C:plasma membrane"/>
    <property type="evidence" value="ECO:0007669"/>
    <property type="project" value="UniProtKB-SubCell"/>
</dbReference>
<dbReference type="PROSITE" id="PS50109">
    <property type="entry name" value="HIS_KIN"/>
    <property type="match status" value="1"/>
</dbReference>
<feature type="transmembrane region" description="Helical" evidence="16">
    <location>
        <begin position="185"/>
        <end position="207"/>
    </location>
</feature>
<dbReference type="CDD" id="cd17546">
    <property type="entry name" value="REC_hyHK_CKI1_RcsC-like"/>
    <property type="match status" value="1"/>
</dbReference>
<dbReference type="InterPro" id="IPR036097">
    <property type="entry name" value="HisK_dim/P_sf"/>
</dbReference>
<dbReference type="Gene3D" id="3.30.450.40">
    <property type="match status" value="1"/>
</dbReference>
<evidence type="ECO:0000256" key="3">
    <source>
        <dbReference type="ARBA" id="ARBA00006402"/>
    </source>
</evidence>
<dbReference type="EC" id="2.7.13.3" evidence="4"/>
<dbReference type="InterPro" id="IPR004358">
    <property type="entry name" value="Sig_transdc_His_kin-like_C"/>
</dbReference>
<dbReference type="Pfam" id="PF02518">
    <property type="entry name" value="HATPase_c"/>
    <property type="match status" value="1"/>
</dbReference>